<evidence type="ECO:0008006" key="3">
    <source>
        <dbReference type="Google" id="ProtNLM"/>
    </source>
</evidence>
<proteinExistence type="predicted"/>
<dbReference type="Proteomes" id="UP000065151">
    <property type="component" value="Chromosome"/>
</dbReference>
<dbReference type="KEGG" id="psul:AU252_10680"/>
<sequence length="200" mass="19637">MGLAMLSVTAPASAADNFSLCHNGHTISIDLSGVNGLGAHSGHSRDVIPPNELLPGGLNWDEQGMADFENDCEAVTLPPVVVPPVVVPPVVVPPVVVPPVVVPPVVVPPVVVDTPAVVAGAAGAVTPAAQTPAPKAAAAKAPAAAAAAVSQGTNQGFNAQTAIGGSDENTTWLAGLGVLLGAGTVVAVRRKSRTESPTAG</sequence>
<dbReference type="EMBL" id="CP013747">
    <property type="protein sequence ID" value="ALV41557.1"/>
    <property type="molecule type" value="Genomic_DNA"/>
</dbReference>
<protein>
    <recommendedName>
        <fullName evidence="3">Gram-positive cocci surface proteins LPxTG domain-containing protein</fullName>
    </recommendedName>
</protein>
<dbReference type="AlphaFoldDB" id="A0A0U3QPL7"/>
<evidence type="ECO:0000313" key="1">
    <source>
        <dbReference type="EMBL" id="ALV41557.1"/>
    </source>
</evidence>
<dbReference type="NCBIfam" id="TIGR01167">
    <property type="entry name" value="LPXTG_anchor"/>
    <property type="match status" value="1"/>
</dbReference>
<name>A0A0U3QPL7_9MICC</name>
<evidence type="ECO:0000313" key="2">
    <source>
        <dbReference type="Proteomes" id="UP000065151"/>
    </source>
</evidence>
<gene>
    <name evidence="1" type="ORF">AU252_10680</name>
</gene>
<accession>A0A0U3QPL7</accession>
<reference evidence="1 2" key="1">
    <citation type="submission" date="2015-12" db="EMBL/GenBank/DDBJ databases">
        <authorList>
            <person name="Shamseldin A."/>
            <person name="Moawad H."/>
            <person name="Abd El-Rahim W.M."/>
            <person name="Sadowsky M.J."/>
        </authorList>
    </citation>
    <scope>NUCLEOTIDE SEQUENCE [LARGE SCALE GENOMIC DNA]</scope>
    <source>
        <strain evidence="1 2">Ar51</strain>
    </source>
</reference>
<organism evidence="1">
    <name type="scientific">Pseudarthrobacter sulfonivorans</name>
    <dbReference type="NCBI Taxonomy" id="121292"/>
    <lineage>
        <taxon>Bacteria</taxon>
        <taxon>Bacillati</taxon>
        <taxon>Actinomycetota</taxon>
        <taxon>Actinomycetes</taxon>
        <taxon>Micrococcales</taxon>
        <taxon>Micrococcaceae</taxon>
        <taxon>Pseudarthrobacter</taxon>
    </lineage>
</organism>